<dbReference type="InterPro" id="IPR047799">
    <property type="entry name" value="T9SS_OM_PorV"/>
</dbReference>
<reference evidence="3 4" key="1">
    <citation type="journal article" date="2021" name="Int. J. Syst. Evol. Microbiol.">
        <title>Capnocytophaga periodontitidis sp. nov., isolated from subgingival plaque of periodontitis patient.</title>
        <authorList>
            <person name="Zhang Y."/>
            <person name="Qiao D."/>
            <person name="Shi W."/>
            <person name="Wu D."/>
            <person name="Cai M."/>
        </authorList>
    </citation>
    <scope>NUCLEOTIDE SEQUENCE [LARGE SCALE GENOMIC DNA]</scope>
    <source>
        <strain evidence="3 4">051621</strain>
    </source>
</reference>
<evidence type="ECO:0000256" key="1">
    <source>
        <dbReference type="SAM" id="SignalP"/>
    </source>
</evidence>
<feature type="chain" id="PRO_5045597991" evidence="1">
    <location>
        <begin position="19"/>
        <end position="358"/>
    </location>
</feature>
<comment type="caution">
    <text evidence="3">The sequence shown here is derived from an EMBL/GenBank/DDBJ whole genome shotgun (WGS) entry which is preliminary data.</text>
</comment>
<dbReference type="RefSeq" id="WP_198466586.1">
    <property type="nucleotide sequence ID" value="NZ_JAEFDC010000004.1"/>
</dbReference>
<dbReference type="Gene3D" id="2.40.160.60">
    <property type="entry name" value="Outer membrane protein transport protein (OMPP1/FadL/TodX)"/>
    <property type="match status" value="1"/>
</dbReference>
<keyword evidence="4" id="KW-1185">Reference proteome</keyword>
<accession>A0ABS0SNQ6</accession>
<dbReference type="InterPro" id="IPR045741">
    <property type="entry name" value="PorV"/>
</dbReference>
<dbReference type="EMBL" id="JAEFDC010000004">
    <property type="protein sequence ID" value="MBI1646889.1"/>
    <property type="molecule type" value="Genomic_DNA"/>
</dbReference>
<organism evidence="3 4">
    <name type="scientific">Capnocytophaga periodontitidis</name>
    <dbReference type="NCBI Taxonomy" id="2795027"/>
    <lineage>
        <taxon>Bacteria</taxon>
        <taxon>Pseudomonadati</taxon>
        <taxon>Bacteroidota</taxon>
        <taxon>Flavobacteriia</taxon>
        <taxon>Flavobacteriales</taxon>
        <taxon>Flavobacteriaceae</taxon>
        <taxon>Capnocytophaga</taxon>
    </lineage>
</organism>
<dbReference type="Proteomes" id="UP000641139">
    <property type="component" value="Unassembled WGS sequence"/>
</dbReference>
<feature type="domain" description="Type IX secretion system protein PorV" evidence="2">
    <location>
        <begin position="18"/>
        <end position="256"/>
    </location>
</feature>
<name>A0ABS0SNQ6_9FLAO</name>
<sequence>MKYLYNLLIFITVFPMFAQEEKPITTAFPFLLLSTDATASGMGDMGVCSSPDVFSQRWNAAKYVFAEATSGVGVGYSPYLNKLAKDVFLGNITYYKRLRRSAWGGSFTYFTIGEVALTQNISSNAYLAGNVRPSEFAADLSYNLKLSEQFAMGVATCYLQSALRLPSEGNTTARSIAFDISGYYTSREHPIGNVWGYYTWGFQLSNIGAKVKYEDLGKEYFIPTNLKIGASYNLLFSELHSISLLVEANKLLVPSVPEGNEDFLQGIFKSFSDAPNGFSEEWHEISKAIGVQYAYNQQFFVRTGYHYQHPNKGDLQYFTVGTGVKYKSLQLDFSYLFSTAKTHNPLSSTLKTSLQYLF</sequence>
<protein>
    <submittedName>
        <fullName evidence="3">Type IX secretion system outer membrane channel protein PorV</fullName>
    </submittedName>
</protein>
<dbReference type="NCBIfam" id="NF033709">
    <property type="entry name" value="PorV_fam"/>
    <property type="match status" value="1"/>
</dbReference>
<keyword evidence="1" id="KW-0732">Signal</keyword>
<evidence type="ECO:0000313" key="4">
    <source>
        <dbReference type="Proteomes" id="UP000641139"/>
    </source>
</evidence>
<proteinExistence type="predicted"/>
<dbReference type="Pfam" id="PF19572">
    <property type="entry name" value="PorV"/>
    <property type="match status" value="1"/>
</dbReference>
<gene>
    <name evidence="3" type="primary">porV</name>
    <name evidence="3" type="ORF">I7X30_07445</name>
</gene>
<dbReference type="NCBIfam" id="NF033710">
    <property type="entry name" value="T9SS_OM_PorV"/>
    <property type="match status" value="1"/>
</dbReference>
<evidence type="ECO:0000313" key="3">
    <source>
        <dbReference type="EMBL" id="MBI1646889.1"/>
    </source>
</evidence>
<feature type="signal peptide" evidence="1">
    <location>
        <begin position="1"/>
        <end position="18"/>
    </location>
</feature>
<evidence type="ECO:0000259" key="2">
    <source>
        <dbReference type="Pfam" id="PF19572"/>
    </source>
</evidence>